<gene>
    <name evidence="1" type="ORF">MATL_G00064240</name>
</gene>
<dbReference type="Proteomes" id="UP001046870">
    <property type="component" value="Chromosome 4"/>
</dbReference>
<protein>
    <recommendedName>
        <fullName evidence="3">FA complementation group C</fullName>
    </recommendedName>
</protein>
<dbReference type="GO" id="GO:0036297">
    <property type="term" value="P:interstrand cross-link repair"/>
    <property type="evidence" value="ECO:0007669"/>
    <property type="project" value="InterPro"/>
</dbReference>
<evidence type="ECO:0000313" key="2">
    <source>
        <dbReference type="Proteomes" id="UP001046870"/>
    </source>
</evidence>
<name>A0A9D3Q8U7_MEGAT</name>
<organism evidence="1 2">
    <name type="scientific">Megalops atlanticus</name>
    <name type="common">Tarpon</name>
    <name type="synonym">Clupea gigantea</name>
    <dbReference type="NCBI Taxonomy" id="7932"/>
    <lineage>
        <taxon>Eukaryota</taxon>
        <taxon>Metazoa</taxon>
        <taxon>Chordata</taxon>
        <taxon>Craniata</taxon>
        <taxon>Vertebrata</taxon>
        <taxon>Euteleostomi</taxon>
        <taxon>Actinopterygii</taxon>
        <taxon>Neopterygii</taxon>
        <taxon>Teleostei</taxon>
        <taxon>Elopiformes</taxon>
        <taxon>Megalopidae</taxon>
        <taxon>Megalops</taxon>
    </lineage>
</organism>
<dbReference type="PANTHER" id="PTHR16798">
    <property type="entry name" value="FANCONI ANEMIA GROUP C PROTEIN FANCC"/>
    <property type="match status" value="1"/>
</dbReference>
<sequence>MCALRPCSEIPRRAGGPEKFTPDKGWIRTMAQTCPFPEEVVDFWMNKAVAWGQATDLSTQVDVSLHLGKLRSFLQQLHQGLQLTHSTTEAMRSFPFVGQFLGRLCWNPCVGADEGSLDCLLQCLWRLHSAEPQNAVERRANQWIRSLLHHLSAEERDGTAQTVVKHLGCSPLDYRLTFLKNMVSSLVREVRESRCSGVHLPERCLCDNVRSASVVCVPLVTCPEVAPLIGALLQCPAVCDRAALSEEFLEAVSAALLGKKLVLEEEEVMSLWYRSLPSLERAVLQLVEFALSNPAPSPAALDQRVADSLLPRAAALQCPVFLIISDIFRTLLLETQGNSALRALLQTFTRHFLLSLRPLDPQERLPLKAFFPRTPQSLLTLLLQNPTEVPMEAWLEHLLCICHSLQRVEEEEEDDAIRRRWALFEGWFLLLQCGDWVDVAAQLLVSSGPDASSSLLWLLTFYHQPMELEQQKARTLTEAGEALDYLRALFLTRTPPPLPPEHLRALLDPTGPPCPPWPPVACLIRHLLLSFALFSHAPLSTFGEVVRKALGCVASCPAAAWFLASAERRLNALPDPRVHSRLRTIQEGLAAQDTT</sequence>
<dbReference type="InterPro" id="IPR000686">
    <property type="entry name" value="FANCC"/>
</dbReference>
<dbReference type="GO" id="GO:0043240">
    <property type="term" value="C:Fanconi anaemia nuclear complex"/>
    <property type="evidence" value="ECO:0007669"/>
    <property type="project" value="InterPro"/>
</dbReference>
<dbReference type="PRINTS" id="PR00494">
    <property type="entry name" value="FANCONICGENE"/>
</dbReference>
<proteinExistence type="predicted"/>
<dbReference type="EMBL" id="JAFDVH010000004">
    <property type="protein sequence ID" value="KAG7481220.1"/>
    <property type="molecule type" value="Genomic_DNA"/>
</dbReference>
<keyword evidence="2" id="KW-1185">Reference proteome</keyword>
<dbReference type="GO" id="GO:0034599">
    <property type="term" value="P:cellular response to oxidative stress"/>
    <property type="evidence" value="ECO:0007669"/>
    <property type="project" value="TreeGrafter"/>
</dbReference>
<dbReference type="Pfam" id="PF02106">
    <property type="entry name" value="Fanconi_C"/>
    <property type="match status" value="1"/>
</dbReference>
<dbReference type="OrthoDB" id="10046159at2759"/>
<dbReference type="AlphaFoldDB" id="A0A9D3Q8U7"/>
<evidence type="ECO:0000313" key="1">
    <source>
        <dbReference type="EMBL" id="KAG7481220.1"/>
    </source>
</evidence>
<dbReference type="GO" id="GO:0006289">
    <property type="term" value="P:nucleotide-excision repair"/>
    <property type="evidence" value="ECO:0007669"/>
    <property type="project" value="TreeGrafter"/>
</dbReference>
<dbReference type="PANTHER" id="PTHR16798:SF0">
    <property type="entry name" value="FANCONI ANEMIA GROUP C PROTEIN"/>
    <property type="match status" value="1"/>
</dbReference>
<accession>A0A9D3Q8U7</accession>
<comment type="caution">
    <text evidence="1">The sequence shown here is derived from an EMBL/GenBank/DDBJ whole genome shotgun (WGS) entry which is preliminary data.</text>
</comment>
<evidence type="ECO:0008006" key="3">
    <source>
        <dbReference type="Google" id="ProtNLM"/>
    </source>
</evidence>
<reference evidence="1" key="1">
    <citation type="submission" date="2021-01" db="EMBL/GenBank/DDBJ databases">
        <authorList>
            <person name="Zahm M."/>
            <person name="Roques C."/>
            <person name="Cabau C."/>
            <person name="Klopp C."/>
            <person name="Donnadieu C."/>
            <person name="Jouanno E."/>
            <person name="Lampietro C."/>
            <person name="Louis A."/>
            <person name="Herpin A."/>
            <person name="Echchiki A."/>
            <person name="Berthelot C."/>
            <person name="Parey E."/>
            <person name="Roest-Crollius H."/>
            <person name="Braasch I."/>
            <person name="Postlethwait J."/>
            <person name="Bobe J."/>
            <person name="Montfort J."/>
            <person name="Bouchez O."/>
            <person name="Begum T."/>
            <person name="Mejri S."/>
            <person name="Adams A."/>
            <person name="Chen W.-J."/>
            <person name="Guiguen Y."/>
        </authorList>
    </citation>
    <scope>NUCLEOTIDE SEQUENCE</scope>
    <source>
        <strain evidence="1">YG-15Mar2019-1</strain>
        <tissue evidence="1">Brain</tissue>
    </source>
</reference>